<dbReference type="PANTHER" id="PTHR43167">
    <property type="entry name" value="PUTATIVE (AFU_ORTHOLOGUE AFUA_6G01830)-RELATED"/>
    <property type="match status" value="1"/>
</dbReference>
<dbReference type="InterPro" id="IPR029063">
    <property type="entry name" value="SAM-dependent_MTases_sf"/>
</dbReference>
<dbReference type="PANTHER" id="PTHR43167:SF1">
    <property type="entry name" value="PUTATIVE (AFU_ORTHOLOGUE AFUA_6G01830)-RELATED"/>
    <property type="match status" value="1"/>
</dbReference>
<keyword evidence="1 4" id="KW-0489">Methyltransferase</keyword>
<dbReference type="InterPro" id="IPR002935">
    <property type="entry name" value="SAM_O-MeTrfase"/>
</dbReference>
<evidence type="ECO:0000256" key="1">
    <source>
        <dbReference type="ARBA" id="ARBA00022603"/>
    </source>
</evidence>
<proteinExistence type="predicted"/>
<protein>
    <submittedName>
        <fullName evidence="4">O-methyltransferase, family 3</fullName>
    </submittedName>
</protein>
<dbReference type="GO" id="GO:0032259">
    <property type="term" value="P:methylation"/>
    <property type="evidence" value="ECO:0007669"/>
    <property type="project" value="UniProtKB-KW"/>
</dbReference>
<dbReference type="SUPFAM" id="SSF53335">
    <property type="entry name" value="S-adenosyl-L-methionine-dependent methyltransferases"/>
    <property type="match status" value="1"/>
</dbReference>
<dbReference type="PROSITE" id="PS51682">
    <property type="entry name" value="SAM_OMT_I"/>
    <property type="match status" value="1"/>
</dbReference>
<organism evidence="4 5">
    <name type="scientific">Sulfurihydrogenibium azorense (strain DSM 15241 / OCM 825 / Az-Fu1)</name>
    <dbReference type="NCBI Taxonomy" id="204536"/>
    <lineage>
        <taxon>Bacteria</taxon>
        <taxon>Pseudomonadati</taxon>
        <taxon>Aquificota</taxon>
        <taxon>Aquificia</taxon>
        <taxon>Aquificales</taxon>
        <taxon>Hydrogenothermaceae</taxon>
        <taxon>Sulfurihydrogenibium</taxon>
    </lineage>
</organism>
<keyword evidence="3" id="KW-0949">S-adenosyl-L-methionine</keyword>
<gene>
    <name evidence="4" type="ordered locus">SULAZ_0583</name>
</gene>
<dbReference type="eggNOG" id="COG4122">
    <property type="taxonomic scope" value="Bacteria"/>
</dbReference>
<dbReference type="Pfam" id="PF01596">
    <property type="entry name" value="Methyltransf_3"/>
    <property type="match status" value="1"/>
</dbReference>
<accession>C1DTY2</accession>
<dbReference type="STRING" id="204536.SULAZ_0583"/>
<dbReference type="OrthoDB" id="9799672at2"/>
<dbReference type="RefSeq" id="WP_012673879.1">
    <property type="nucleotide sequence ID" value="NC_012438.1"/>
</dbReference>
<name>C1DTY2_SULAA</name>
<evidence type="ECO:0000313" key="5">
    <source>
        <dbReference type="Proteomes" id="UP000001369"/>
    </source>
</evidence>
<dbReference type="EMBL" id="CP001229">
    <property type="protein sequence ID" value="ACN98556.1"/>
    <property type="molecule type" value="Genomic_DNA"/>
</dbReference>
<dbReference type="CDD" id="cd02440">
    <property type="entry name" value="AdoMet_MTases"/>
    <property type="match status" value="1"/>
</dbReference>
<keyword evidence="5" id="KW-1185">Reference proteome</keyword>
<evidence type="ECO:0000313" key="4">
    <source>
        <dbReference type="EMBL" id="ACN98556.1"/>
    </source>
</evidence>
<dbReference type="GO" id="GO:0008171">
    <property type="term" value="F:O-methyltransferase activity"/>
    <property type="evidence" value="ECO:0007669"/>
    <property type="project" value="InterPro"/>
</dbReference>
<evidence type="ECO:0000256" key="3">
    <source>
        <dbReference type="ARBA" id="ARBA00022691"/>
    </source>
</evidence>
<dbReference type="KEGG" id="saf:SULAZ_0583"/>
<evidence type="ECO:0000256" key="2">
    <source>
        <dbReference type="ARBA" id="ARBA00022679"/>
    </source>
</evidence>
<keyword evidence="2 4" id="KW-0808">Transferase</keyword>
<dbReference type="HOGENOM" id="CLU_067676_4_0_0"/>
<dbReference type="Proteomes" id="UP000001369">
    <property type="component" value="Chromosome"/>
</dbReference>
<reference evidence="4 5" key="1">
    <citation type="journal article" date="2009" name="J. Bacteriol.">
        <title>Complete and draft genome sequences of six members of the Aquificales.</title>
        <authorList>
            <person name="Reysenbach A.L."/>
            <person name="Hamamura N."/>
            <person name="Podar M."/>
            <person name="Griffiths E."/>
            <person name="Ferreira S."/>
            <person name="Hochstein R."/>
            <person name="Heidelberg J."/>
            <person name="Johnson J."/>
            <person name="Mead D."/>
            <person name="Pohorille A."/>
            <person name="Sarmiento M."/>
            <person name="Schweighofer K."/>
            <person name="Seshadri R."/>
            <person name="Voytek M.A."/>
        </authorList>
    </citation>
    <scope>NUCLEOTIDE SEQUENCE [LARGE SCALE GENOMIC DNA]</scope>
    <source>
        <strain evidence="5">Az-Fu1 / DSM 15241 / OCM 825</strain>
    </source>
</reference>
<dbReference type="AlphaFoldDB" id="C1DTY2"/>
<dbReference type="Gene3D" id="3.40.50.150">
    <property type="entry name" value="Vaccinia Virus protein VP39"/>
    <property type="match status" value="1"/>
</dbReference>
<sequence length="209" mass="23892">MILFEDIQRYIDKLNYLSKVEDEEILQHMENYAQKVGFPIVGRSVGRFLYLITKLKNPKLIVEVGSGYGYSAYWFAKALSSGKVVLTDYSQDNLEMAKDFLSGAGLIDKVELRLGNGVEIAKEYKNIDILFFDHEKAKYLDSILILKDNLSSGGLVIADNTLWHGKVLEEDVDKQTRKIKEFNEYMFSSQEFFTTLIPLRDGLLVAIKV</sequence>